<dbReference type="SUPFAM" id="SSF55729">
    <property type="entry name" value="Acyl-CoA N-acyltransferases (Nat)"/>
    <property type="match status" value="1"/>
</dbReference>
<dbReference type="RefSeq" id="WP_308490394.1">
    <property type="nucleotide sequence ID" value="NZ_JAVFCB010000010.1"/>
</dbReference>
<dbReference type="EMBL" id="JAVFCB010000010">
    <property type="protein sequence ID" value="MDQ4215446.1"/>
    <property type="molecule type" value="Genomic_DNA"/>
</dbReference>
<dbReference type="Pfam" id="PF13530">
    <property type="entry name" value="SCP2_2"/>
    <property type="match status" value="1"/>
</dbReference>
<organism evidence="3 4">
    <name type="scientific">Microbacterium capsulatum</name>
    <dbReference type="NCBI Taxonomy" id="3041921"/>
    <lineage>
        <taxon>Bacteria</taxon>
        <taxon>Bacillati</taxon>
        <taxon>Actinomycetota</taxon>
        <taxon>Actinomycetes</taxon>
        <taxon>Micrococcales</taxon>
        <taxon>Microbacteriaceae</taxon>
        <taxon>Microbacterium</taxon>
    </lineage>
</organism>
<dbReference type="Gene3D" id="3.30.1050.10">
    <property type="entry name" value="SCP2 sterol-binding domain"/>
    <property type="match status" value="1"/>
</dbReference>
<dbReference type="PANTHER" id="PTHR37817">
    <property type="entry name" value="N-ACETYLTRANSFERASE EIS"/>
    <property type="match status" value="1"/>
</dbReference>
<dbReference type="InterPro" id="IPR036527">
    <property type="entry name" value="SCP2_sterol-bd_dom_sf"/>
</dbReference>
<protein>
    <submittedName>
        <fullName evidence="3">GNAT family N-acetyltransferase</fullName>
        <ecNumber evidence="3">2.3.1.-</ecNumber>
    </submittedName>
</protein>
<dbReference type="Pfam" id="PF17668">
    <property type="entry name" value="Acetyltransf_17"/>
    <property type="match status" value="1"/>
</dbReference>
<evidence type="ECO:0000259" key="1">
    <source>
        <dbReference type="Pfam" id="PF13530"/>
    </source>
</evidence>
<dbReference type="SUPFAM" id="SSF55718">
    <property type="entry name" value="SCP-like"/>
    <property type="match status" value="1"/>
</dbReference>
<keyword evidence="3" id="KW-0808">Transferase</keyword>
<dbReference type="InterPro" id="IPR025559">
    <property type="entry name" value="Eis_dom"/>
</dbReference>
<accession>A0ABU0XJZ2</accession>
<dbReference type="GO" id="GO:0016746">
    <property type="term" value="F:acyltransferase activity"/>
    <property type="evidence" value="ECO:0007669"/>
    <property type="project" value="UniProtKB-KW"/>
</dbReference>
<dbReference type="EC" id="2.3.1.-" evidence="3"/>
<feature type="domain" description="Eis-like acetyltransferase" evidence="2">
    <location>
        <begin position="216"/>
        <end position="327"/>
    </location>
</feature>
<feature type="domain" description="Enhanced intracellular survival protein" evidence="1">
    <location>
        <begin position="330"/>
        <end position="428"/>
    </location>
</feature>
<dbReference type="PANTHER" id="PTHR37817:SF1">
    <property type="entry name" value="N-ACETYLTRANSFERASE EIS"/>
    <property type="match status" value="1"/>
</dbReference>
<proteinExistence type="predicted"/>
<name>A0ABU0XJZ2_9MICO</name>
<comment type="caution">
    <text evidence="3">The sequence shown here is derived from an EMBL/GenBank/DDBJ whole genome shotgun (WGS) entry which is preliminary data.</text>
</comment>
<dbReference type="Proteomes" id="UP001230289">
    <property type="component" value="Unassembled WGS sequence"/>
</dbReference>
<evidence type="ECO:0000313" key="4">
    <source>
        <dbReference type="Proteomes" id="UP001230289"/>
    </source>
</evidence>
<dbReference type="Pfam" id="PF13527">
    <property type="entry name" value="Acetyltransf_9"/>
    <property type="match status" value="1"/>
</dbReference>
<reference evidence="3 4" key="1">
    <citation type="submission" date="2023-08" db="EMBL/GenBank/DDBJ databases">
        <title>Microbacterium sp. nov., isolated from a waste landfill.</title>
        <authorList>
            <person name="Wen W."/>
        </authorList>
    </citation>
    <scope>NUCLEOTIDE SEQUENCE [LARGE SCALE GENOMIC DNA]</scope>
    <source>
        <strain evidence="3 4">ASV81</strain>
    </source>
</reference>
<sequence>MTLIDAREIAADPLSTARLGEAGLDYRVIDMADDLAAAAFARAGERGFLNPDPAPEAVAEIREAFAARRNIGVFDPASTGLKGVPVATVNSFVTPLTVPGGTLDMWAVSAVTVNGTHRRRGIARNLLEGELRSAVAAGAAIAGLTVTEATLYGRYGFGPAVPVSTFTVDARRAGWAAVPSPGRLETIEREQLAEALAELHERTRVARAGQIPGWNRRWRQLAGLAAADERGRNVRGVRYLDEDGVMQGVMAYTLEPLTGAFGADLVVRHVIGTTPEGMRAVWGFAVNHDLVRTVTAALRPADDPLPLLVADQRAVQNVVHDHGWLRILDVPAALTARTYRAPLDIVIAVTDPYGYASGSWRLRIGQDGTAAVAEDAGVPDVEMGVAALSTLYLGGVRATALRVAGLLRTASKEAAVEIDDAFRSITAPALTIWY</sequence>
<evidence type="ECO:0000259" key="2">
    <source>
        <dbReference type="Pfam" id="PF17668"/>
    </source>
</evidence>
<dbReference type="InterPro" id="IPR051554">
    <property type="entry name" value="Acetyltransferase_Eis"/>
</dbReference>
<gene>
    <name evidence="3" type="ORF">RBR11_16120</name>
</gene>
<evidence type="ECO:0000313" key="3">
    <source>
        <dbReference type="EMBL" id="MDQ4215446.1"/>
    </source>
</evidence>
<dbReference type="InterPro" id="IPR016181">
    <property type="entry name" value="Acyl_CoA_acyltransferase"/>
</dbReference>
<keyword evidence="4" id="KW-1185">Reference proteome</keyword>
<dbReference type="Gene3D" id="3.40.630.30">
    <property type="match status" value="2"/>
</dbReference>
<keyword evidence="3" id="KW-0012">Acyltransferase</keyword>
<dbReference type="InterPro" id="IPR041380">
    <property type="entry name" value="Acetyltransf_17"/>
</dbReference>